<evidence type="ECO:0000313" key="1">
    <source>
        <dbReference type="EMBL" id="KZT53879.1"/>
    </source>
</evidence>
<dbReference type="EMBL" id="KV424026">
    <property type="protein sequence ID" value="KZT53879.1"/>
    <property type="molecule type" value="Genomic_DNA"/>
</dbReference>
<organism evidence="1 2">
    <name type="scientific">Calocera cornea HHB12733</name>
    <dbReference type="NCBI Taxonomy" id="1353952"/>
    <lineage>
        <taxon>Eukaryota</taxon>
        <taxon>Fungi</taxon>
        <taxon>Dikarya</taxon>
        <taxon>Basidiomycota</taxon>
        <taxon>Agaricomycotina</taxon>
        <taxon>Dacrymycetes</taxon>
        <taxon>Dacrymycetales</taxon>
        <taxon>Dacrymycetaceae</taxon>
        <taxon>Calocera</taxon>
    </lineage>
</organism>
<reference evidence="1 2" key="1">
    <citation type="journal article" date="2016" name="Mol. Biol. Evol.">
        <title>Comparative Genomics of Early-Diverging Mushroom-Forming Fungi Provides Insights into the Origins of Lignocellulose Decay Capabilities.</title>
        <authorList>
            <person name="Nagy L.G."/>
            <person name="Riley R."/>
            <person name="Tritt A."/>
            <person name="Adam C."/>
            <person name="Daum C."/>
            <person name="Floudas D."/>
            <person name="Sun H."/>
            <person name="Yadav J.S."/>
            <person name="Pangilinan J."/>
            <person name="Larsson K.H."/>
            <person name="Matsuura K."/>
            <person name="Barry K."/>
            <person name="Labutti K."/>
            <person name="Kuo R."/>
            <person name="Ohm R.A."/>
            <person name="Bhattacharya S.S."/>
            <person name="Shirouzu T."/>
            <person name="Yoshinaga Y."/>
            <person name="Martin F.M."/>
            <person name="Grigoriev I.V."/>
            <person name="Hibbett D.S."/>
        </authorList>
    </citation>
    <scope>NUCLEOTIDE SEQUENCE [LARGE SCALE GENOMIC DNA]</scope>
    <source>
        <strain evidence="1 2">HHB12733</strain>
    </source>
</reference>
<protein>
    <submittedName>
        <fullName evidence="1">Uncharacterized protein</fullName>
    </submittedName>
</protein>
<name>A0A165E0V7_9BASI</name>
<dbReference type="Proteomes" id="UP000076842">
    <property type="component" value="Unassembled WGS sequence"/>
</dbReference>
<accession>A0A165E0V7</accession>
<evidence type="ECO:0000313" key="2">
    <source>
        <dbReference type="Proteomes" id="UP000076842"/>
    </source>
</evidence>
<proteinExistence type="predicted"/>
<dbReference type="AlphaFoldDB" id="A0A165E0V7"/>
<dbReference type="InParanoid" id="A0A165E0V7"/>
<keyword evidence="2" id="KW-1185">Reference proteome</keyword>
<gene>
    <name evidence="1" type="ORF">CALCODRAFT_500519</name>
</gene>
<sequence length="157" mass="17808">MGTDSRSKTERFTLFGTDELLENVADPSKNRDKLVKSRVRCTHAVHNQEQQQPLYLATRFPLFCPSSVRNRALGIVTEQSYRGRVSTGLDRDVEGAHLPTHRLTSCDGRHYHPTLYTKISPKPLSVLCRAKSSTPFINQDMIAILLELLLVVFNSKR</sequence>